<dbReference type="AlphaFoldDB" id="A0A7R8WIL1"/>
<dbReference type="SUPFAM" id="SSF48371">
    <property type="entry name" value="ARM repeat"/>
    <property type="match status" value="1"/>
</dbReference>
<keyword evidence="11" id="KW-0805">Transcription regulation</keyword>
<sequence length="756" mass="83888">MASGREIERVGGLLSDGQRSMAERFRALFTLKNLGGDESVKAIVAVFEGETSALLKHELAYCLGQMRNPVALPHLYRVLQDVKEDPIVRHEAGEAIGAIGQKESLEVLKEFVSDGQVEVAETCELAIERIKWLNAGGVSPSSEFTSVDPAPPEANTADVSALRKTLLDESAPLFERYRAMFSLRNMATTQAAMALADGLSCPGSALFRHEVAFVLGQMREEATVEALKNRLKVLDEHEMVRHECAEALGSIASEECFGILKEFLGDSSRVVRESCEVALDIAAHEHSDQLQYADALKFHSCNRTSRCPQVRMKRRSSRASSAPNSNLAESEILQADSDEGDDTSSLESSSRSERTSRSGTPSSELRRTGGGPRSRKGKRGKKSKDTSGGVGASRLRYKFSSWVKEDHGQPLFGIQFNQFLCEGQPLIFATVGSNRTCIYECLEGGGIKLIQVFADPDAEETFYCCAWTYSRDSRKTPLLAAAGARGIIRIFSPEAGSCIQHFLGHSSAVNDLKIHPKDPNLLLSASKDYSLRLWNIATEVPIVIFGGVDGHRDEVLSADFNLTGDMIASCGMDHSIKLWKTNTAQIQQGIAVSYSYNARRQQRAFPTVKEHYPTYSTRDIHQNYVDCVKWHGKFIFSKSCENCVVCWKPGRLSDDDVKQGETNATVLSHIDIKDCEIWFMKFSMDFWQKILALGNQIGKIYVWDLDQDDPTFQRCTILSHPKSNTAFRQTSLSRDGTILLAVSDSSIIWRWDRISD</sequence>
<comment type="catalytic activity">
    <reaction evidence="1 16">
        <text>[eIF5A protein]-deoxyhypusine + AH2 + O2 = [eIF5A protein]-hypusine + A + H2O</text>
        <dbReference type="Rhea" id="RHEA:14101"/>
        <dbReference type="Rhea" id="RHEA-COMP:10144"/>
        <dbReference type="Rhea" id="RHEA-COMP:12592"/>
        <dbReference type="ChEBI" id="CHEBI:13193"/>
        <dbReference type="ChEBI" id="CHEBI:15377"/>
        <dbReference type="ChEBI" id="CHEBI:15379"/>
        <dbReference type="ChEBI" id="CHEBI:17499"/>
        <dbReference type="ChEBI" id="CHEBI:82657"/>
        <dbReference type="ChEBI" id="CHEBI:91175"/>
        <dbReference type="EC" id="1.14.99.29"/>
    </reaction>
</comment>
<dbReference type="InterPro" id="IPR015943">
    <property type="entry name" value="WD40/YVTN_repeat-like_dom_sf"/>
</dbReference>
<evidence type="ECO:0000256" key="16">
    <source>
        <dbReference type="HAMAP-Rule" id="MF_03101"/>
    </source>
</evidence>
<name>A0A7R8WIL1_9CRUS</name>
<dbReference type="PANTHER" id="PTHR10253">
    <property type="entry name" value="POLYCOMB PROTEIN"/>
    <property type="match status" value="1"/>
</dbReference>
<dbReference type="PROSITE" id="PS00678">
    <property type="entry name" value="WD_REPEATS_1"/>
    <property type="match status" value="1"/>
</dbReference>
<dbReference type="InterPro" id="IPR036322">
    <property type="entry name" value="WD40_repeat_dom_sf"/>
</dbReference>
<evidence type="ECO:0000256" key="1">
    <source>
        <dbReference type="ARBA" id="ARBA00000068"/>
    </source>
</evidence>
<dbReference type="SMART" id="SM00567">
    <property type="entry name" value="EZ_HEAT"/>
    <property type="match status" value="6"/>
</dbReference>
<dbReference type="EMBL" id="OB664606">
    <property type="protein sequence ID" value="CAD7232385.1"/>
    <property type="molecule type" value="Genomic_DNA"/>
</dbReference>
<dbReference type="HAMAP" id="MF_03101">
    <property type="entry name" value="Deoxyhypusine_hydroxylase"/>
    <property type="match status" value="1"/>
</dbReference>
<dbReference type="InterPro" id="IPR019775">
    <property type="entry name" value="WD40_repeat_CS"/>
</dbReference>
<feature type="region of interest" description="Disordered" evidence="17">
    <location>
        <begin position="307"/>
        <end position="390"/>
    </location>
</feature>
<comment type="subcellular location">
    <subcellularLocation>
        <location evidence="2">Nucleus</location>
    </subcellularLocation>
</comment>
<feature type="compositionally biased region" description="Basic residues" evidence="17">
    <location>
        <begin position="373"/>
        <end position="382"/>
    </location>
</feature>
<keyword evidence="5" id="KW-0678">Repressor</keyword>
<keyword evidence="13" id="KW-0804">Transcription</keyword>
<feature type="binding site" evidence="16">
    <location>
        <position position="58"/>
    </location>
    <ligand>
        <name>Fe cation</name>
        <dbReference type="ChEBI" id="CHEBI:24875"/>
        <label>1</label>
    </ligand>
</feature>
<dbReference type="Gene3D" id="1.25.10.10">
    <property type="entry name" value="Leucine-rich Repeat Variant"/>
    <property type="match status" value="2"/>
</dbReference>
<evidence type="ECO:0000256" key="8">
    <source>
        <dbReference type="ARBA" id="ARBA00022737"/>
    </source>
</evidence>
<dbReference type="EC" id="1.14.99.29" evidence="16"/>
<keyword evidence="15 16" id="KW-0386">Hypusine biosynthesis</keyword>
<accession>A0A7R8WIL1</accession>
<keyword evidence="6" id="KW-0853">WD repeat</keyword>
<dbReference type="FunFam" id="2.130.10.10:FF:000056">
    <property type="entry name" value="Polycomb protein eed"/>
    <property type="match status" value="1"/>
</dbReference>
<feature type="binding site" evidence="16">
    <location>
        <position position="91"/>
    </location>
    <ligand>
        <name>Fe cation</name>
        <dbReference type="ChEBI" id="CHEBI:24875"/>
        <label>1</label>
    </ligand>
</feature>
<evidence type="ECO:0000256" key="5">
    <source>
        <dbReference type="ARBA" id="ARBA00022491"/>
    </source>
</evidence>
<keyword evidence="9 16" id="KW-0560">Oxidoreductase</keyword>
<feature type="binding site" evidence="16">
    <location>
        <position position="210"/>
    </location>
    <ligand>
        <name>Fe cation</name>
        <dbReference type="ChEBI" id="CHEBI:24875"/>
        <label>2</label>
    </ligand>
</feature>
<comment type="cofactor">
    <cofactor evidence="16">
        <name>Fe(2+)</name>
        <dbReference type="ChEBI" id="CHEBI:29033"/>
    </cofactor>
    <text evidence="16">Binds 2 Fe(2+) ions per subunit.</text>
</comment>
<dbReference type="InterPro" id="IPR027517">
    <property type="entry name" value="Deoxyhypusine_hydroxylase"/>
</dbReference>
<dbReference type="SMART" id="SM00320">
    <property type="entry name" value="WD40"/>
    <property type="match status" value="5"/>
</dbReference>
<dbReference type="InterPro" id="IPR051243">
    <property type="entry name" value="PcG_WD-repeat"/>
</dbReference>
<dbReference type="InterPro" id="IPR016024">
    <property type="entry name" value="ARM-type_fold"/>
</dbReference>
<comment type="pathway">
    <text evidence="3 16">Protein modification; eIF5A hypusination.</text>
</comment>
<dbReference type="InterPro" id="IPR001680">
    <property type="entry name" value="WD40_rpt"/>
</dbReference>
<evidence type="ECO:0000256" key="12">
    <source>
        <dbReference type="ARBA" id="ARBA00023033"/>
    </source>
</evidence>
<dbReference type="Gene3D" id="2.130.10.10">
    <property type="entry name" value="YVTN repeat-like/Quinoprotein amine dehydrogenase"/>
    <property type="match status" value="1"/>
</dbReference>
<reference evidence="18" key="1">
    <citation type="submission" date="2020-11" db="EMBL/GenBank/DDBJ databases">
        <authorList>
            <person name="Tran Van P."/>
        </authorList>
    </citation>
    <scope>NUCLEOTIDE SEQUENCE</scope>
</reference>
<feature type="binding site" evidence="16">
    <location>
        <position position="57"/>
    </location>
    <ligand>
        <name>Fe cation</name>
        <dbReference type="ChEBI" id="CHEBI:24875"/>
        <label>1</label>
    </ligand>
</feature>
<evidence type="ECO:0000256" key="7">
    <source>
        <dbReference type="ARBA" id="ARBA00022723"/>
    </source>
</evidence>
<evidence type="ECO:0000256" key="14">
    <source>
        <dbReference type="ARBA" id="ARBA00023242"/>
    </source>
</evidence>
<evidence type="ECO:0000256" key="11">
    <source>
        <dbReference type="ARBA" id="ARBA00023015"/>
    </source>
</evidence>
<keyword evidence="10 16" id="KW-0408">Iron</keyword>
<organism evidence="18">
    <name type="scientific">Cyprideis torosa</name>
    <dbReference type="NCBI Taxonomy" id="163714"/>
    <lineage>
        <taxon>Eukaryota</taxon>
        <taxon>Metazoa</taxon>
        <taxon>Ecdysozoa</taxon>
        <taxon>Arthropoda</taxon>
        <taxon>Crustacea</taxon>
        <taxon>Oligostraca</taxon>
        <taxon>Ostracoda</taxon>
        <taxon>Podocopa</taxon>
        <taxon>Podocopida</taxon>
        <taxon>Cytherocopina</taxon>
        <taxon>Cytheroidea</taxon>
        <taxon>Cytherideidae</taxon>
        <taxon>Cyprideis</taxon>
    </lineage>
</organism>
<dbReference type="OrthoDB" id="7318948at2759"/>
<protein>
    <recommendedName>
        <fullName evidence="16">Deoxyhypusine hydroxylase</fullName>
        <shortName evidence="16">DOHH</shortName>
        <ecNumber evidence="16">1.14.99.29</ecNumber>
    </recommendedName>
    <alternativeName>
        <fullName evidence="16">Deoxyhypusine dioxygenase</fullName>
    </alternativeName>
    <alternativeName>
        <fullName evidence="16">Deoxyhypusine monooxygenase</fullName>
    </alternativeName>
</protein>
<dbReference type="Pfam" id="PF00400">
    <property type="entry name" value="WD40"/>
    <property type="match status" value="2"/>
</dbReference>
<dbReference type="GO" id="GO:0019135">
    <property type="term" value="F:deoxyhypusine monooxygenase activity"/>
    <property type="evidence" value="ECO:0007669"/>
    <property type="project" value="UniProtKB-UniRule"/>
</dbReference>
<keyword evidence="7 16" id="KW-0479">Metal-binding</keyword>
<feature type="binding site" evidence="16">
    <location>
        <position position="90"/>
    </location>
    <ligand>
        <name>Fe cation</name>
        <dbReference type="ChEBI" id="CHEBI:24875"/>
        <label>1</label>
    </ligand>
</feature>
<dbReference type="GO" id="GO:0046872">
    <property type="term" value="F:metal ion binding"/>
    <property type="evidence" value="ECO:0007669"/>
    <property type="project" value="UniProtKB-KW"/>
</dbReference>
<dbReference type="GO" id="GO:0005634">
    <property type="term" value="C:nucleus"/>
    <property type="evidence" value="ECO:0007669"/>
    <property type="project" value="UniProtKB-SubCell"/>
</dbReference>
<dbReference type="PROSITE" id="PS50082">
    <property type="entry name" value="WD_REPEATS_2"/>
    <property type="match status" value="2"/>
</dbReference>
<evidence type="ECO:0000256" key="15">
    <source>
        <dbReference type="ARBA" id="ARBA00023256"/>
    </source>
</evidence>
<evidence type="ECO:0000256" key="10">
    <source>
        <dbReference type="ARBA" id="ARBA00023004"/>
    </source>
</evidence>
<feature type="binding site" evidence="16">
    <location>
        <position position="242"/>
    </location>
    <ligand>
        <name>Fe cation</name>
        <dbReference type="ChEBI" id="CHEBI:24875"/>
        <label>2</label>
    </ligand>
</feature>
<dbReference type="PROSITE" id="PS50294">
    <property type="entry name" value="WD_REPEATS_REGION"/>
    <property type="match status" value="2"/>
</dbReference>
<feature type="binding site" evidence="16">
    <location>
        <position position="209"/>
    </location>
    <ligand>
        <name>Fe cation</name>
        <dbReference type="ChEBI" id="CHEBI:24875"/>
        <label>2</label>
    </ligand>
</feature>
<evidence type="ECO:0000256" key="6">
    <source>
        <dbReference type="ARBA" id="ARBA00022574"/>
    </source>
</evidence>
<proteinExistence type="inferred from homology"/>
<comment type="similarity">
    <text evidence="4">Belongs to the WD repeat ESC family.</text>
</comment>
<evidence type="ECO:0000256" key="17">
    <source>
        <dbReference type="SAM" id="MobiDB-lite"/>
    </source>
</evidence>
<evidence type="ECO:0000313" key="18">
    <source>
        <dbReference type="EMBL" id="CAD7232385.1"/>
    </source>
</evidence>
<keyword evidence="12 16" id="KW-0503">Monooxygenase</keyword>
<dbReference type="UniPathway" id="UPA00354"/>
<comment type="similarity">
    <text evidence="16">Belongs to the deoxyhypusine hydroxylase family.</text>
</comment>
<dbReference type="FunFam" id="1.25.10.10:FF:000099">
    <property type="entry name" value="Deoxyhypusine hydroxylase"/>
    <property type="match status" value="1"/>
</dbReference>
<dbReference type="InterPro" id="IPR011989">
    <property type="entry name" value="ARM-like"/>
</dbReference>
<feature type="binding site" evidence="16">
    <location>
        <position position="243"/>
    </location>
    <ligand>
        <name>Fe cation</name>
        <dbReference type="ChEBI" id="CHEBI:24875"/>
        <label>2</label>
    </ligand>
</feature>
<evidence type="ECO:0000256" key="13">
    <source>
        <dbReference type="ARBA" id="ARBA00023163"/>
    </source>
</evidence>
<evidence type="ECO:0000256" key="9">
    <source>
        <dbReference type="ARBA" id="ARBA00023002"/>
    </source>
</evidence>
<dbReference type="Pfam" id="PF13646">
    <property type="entry name" value="HEAT_2"/>
    <property type="match status" value="2"/>
</dbReference>
<evidence type="ECO:0000256" key="2">
    <source>
        <dbReference type="ARBA" id="ARBA00004123"/>
    </source>
</evidence>
<evidence type="ECO:0000256" key="3">
    <source>
        <dbReference type="ARBA" id="ARBA00005041"/>
    </source>
</evidence>
<dbReference type="SUPFAM" id="SSF50978">
    <property type="entry name" value="WD40 repeat-like"/>
    <property type="match status" value="1"/>
</dbReference>
<dbReference type="InterPro" id="IPR004155">
    <property type="entry name" value="PBS_lyase_HEAT"/>
</dbReference>
<keyword evidence="14" id="KW-0539">Nucleus</keyword>
<keyword evidence="8" id="KW-0677">Repeat</keyword>
<comment type="function">
    <text evidence="16">Catalyzes the hydroxylation of the N(6)-(4-aminobutyl)-L-lysine intermediate to form hypusine, an essential post-translational modification only found in mature eIF-5A factor.</text>
</comment>
<gene>
    <name evidence="18" type="ORF">CTOB1V02_LOCUS10221</name>
</gene>
<evidence type="ECO:0000256" key="4">
    <source>
        <dbReference type="ARBA" id="ARBA00008075"/>
    </source>
</evidence>